<accession>A0A2X3UHK4</accession>
<dbReference type="AlphaFoldDB" id="A0A2X3UHK4"/>
<proteinExistence type="predicted"/>
<evidence type="ECO:0000313" key="2">
    <source>
        <dbReference type="Proteomes" id="UP000249634"/>
    </source>
</evidence>
<gene>
    <name evidence="1" type="ORF">NCTC12958_02029</name>
</gene>
<organism evidence="1 2">
    <name type="scientific">Streptococcus thermophilus</name>
    <dbReference type="NCBI Taxonomy" id="1308"/>
    <lineage>
        <taxon>Bacteria</taxon>
        <taxon>Bacillati</taxon>
        <taxon>Bacillota</taxon>
        <taxon>Bacilli</taxon>
        <taxon>Lactobacillales</taxon>
        <taxon>Streptococcaceae</taxon>
        <taxon>Streptococcus</taxon>
    </lineage>
</organism>
<sequence length="49" mass="5449">MKNKFQKVDVKDLETVFGGSVYSSVGYGIGVVRHTFYDFGHGFVDGFRG</sequence>
<dbReference type="RefSeq" id="WP_167740653.1">
    <property type="nucleotide sequence ID" value="NZ_BPPS01000005.1"/>
</dbReference>
<evidence type="ECO:0000313" key="1">
    <source>
        <dbReference type="EMBL" id="SQF25798.1"/>
    </source>
</evidence>
<evidence type="ECO:0008006" key="3">
    <source>
        <dbReference type="Google" id="ProtNLM"/>
    </source>
</evidence>
<dbReference type="EMBL" id="LS483339">
    <property type="protein sequence ID" value="SQF25798.1"/>
    <property type="molecule type" value="Genomic_DNA"/>
</dbReference>
<reference evidence="1 2" key="1">
    <citation type="submission" date="2018-06" db="EMBL/GenBank/DDBJ databases">
        <authorList>
            <consortium name="Pathogen Informatics"/>
            <person name="Doyle S."/>
        </authorList>
    </citation>
    <scope>NUCLEOTIDE SEQUENCE [LARGE SCALE GENOMIC DNA]</scope>
    <source>
        <strain evidence="1 2">NCTC12958</strain>
    </source>
</reference>
<protein>
    <recommendedName>
        <fullName evidence="3">Bacteriocin</fullName>
    </recommendedName>
</protein>
<dbReference type="Proteomes" id="UP000249634">
    <property type="component" value="Chromosome 1"/>
</dbReference>
<name>A0A2X3UHK4_STRTR</name>